<evidence type="ECO:0000313" key="1">
    <source>
        <dbReference type="EMBL" id="MPC78179.1"/>
    </source>
</evidence>
<name>A0A5B7I8G0_PORTR</name>
<proteinExistence type="predicted"/>
<gene>
    <name evidence="1" type="ORF">E2C01_072661</name>
</gene>
<dbReference type="AlphaFoldDB" id="A0A5B7I8G0"/>
<reference evidence="1 2" key="1">
    <citation type="submission" date="2019-05" db="EMBL/GenBank/DDBJ databases">
        <title>Another draft genome of Portunus trituberculatus and its Hox gene families provides insights of decapod evolution.</title>
        <authorList>
            <person name="Jeong J.-H."/>
            <person name="Song I."/>
            <person name="Kim S."/>
            <person name="Choi T."/>
            <person name="Kim D."/>
            <person name="Ryu S."/>
            <person name="Kim W."/>
        </authorList>
    </citation>
    <scope>NUCLEOTIDE SEQUENCE [LARGE SCALE GENOMIC DNA]</scope>
    <source>
        <tissue evidence="1">Muscle</tissue>
    </source>
</reference>
<dbReference type="EMBL" id="VSRR010047792">
    <property type="protein sequence ID" value="MPC78179.1"/>
    <property type="molecule type" value="Genomic_DNA"/>
</dbReference>
<sequence>MADLRGVSATLATLEPSFTLQDKKCLSVKLIPLHPSADSGTAVTDWHAVTHHGQSNIVTVAHILLLSHWLACTQ</sequence>
<accession>A0A5B7I8G0</accession>
<comment type="caution">
    <text evidence="1">The sequence shown here is derived from an EMBL/GenBank/DDBJ whole genome shotgun (WGS) entry which is preliminary data.</text>
</comment>
<protein>
    <submittedName>
        <fullName evidence="1">Uncharacterized protein</fullName>
    </submittedName>
</protein>
<dbReference type="Proteomes" id="UP000324222">
    <property type="component" value="Unassembled WGS sequence"/>
</dbReference>
<keyword evidence="2" id="KW-1185">Reference proteome</keyword>
<organism evidence="1 2">
    <name type="scientific">Portunus trituberculatus</name>
    <name type="common">Swimming crab</name>
    <name type="synonym">Neptunus trituberculatus</name>
    <dbReference type="NCBI Taxonomy" id="210409"/>
    <lineage>
        <taxon>Eukaryota</taxon>
        <taxon>Metazoa</taxon>
        <taxon>Ecdysozoa</taxon>
        <taxon>Arthropoda</taxon>
        <taxon>Crustacea</taxon>
        <taxon>Multicrustacea</taxon>
        <taxon>Malacostraca</taxon>
        <taxon>Eumalacostraca</taxon>
        <taxon>Eucarida</taxon>
        <taxon>Decapoda</taxon>
        <taxon>Pleocyemata</taxon>
        <taxon>Brachyura</taxon>
        <taxon>Eubrachyura</taxon>
        <taxon>Portunoidea</taxon>
        <taxon>Portunidae</taxon>
        <taxon>Portuninae</taxon>
        <taxon>Portunus</taxon>
    </lineage>
</organism>
<evidence type="ECO:0000313" key="2">
    <source>
        <dbReference type="Proteomes" id="UP000324222"/>
    </source>
</evidence>